<dbReference type="OrthoDB" id="8101459at2"/>
<dbReference type="AlphaFoldDB" id="A0A2W7BU41"/>
<name>A0A2W7BU41_9HYPH</name>
<feature type="signal peptide" evidence="1">
    <location>
        <begin position="1"/>
        <end position="22"/>
    </location>
</feature>
<gene>
    <name evidence="2" type="ORF">B5V02_33115</name>
</gene>
<comment type="caution">
    <text evidence="2">The sequence shown here is derived from an EMBL/GenBank/DDBJ whole genome shotgun (WGS) entry which is preliminary data.</text>
</comment>
<keyword evidence="1" id="KW-0732">Signal</keyword>
<dbReference type="PROSITE" id="PS51318">
    <property type="entry name" value="TAT"/>
    <property type="match status" value="1"/>
</dbReference>
<feature type="chain" id="PRO_5016137465" evidence="1">
    <location>
        <begin position="23"/>
        <end position="109"/>
    </location>
</feature>
<evidence type="ECO:0000313" key="3">
    <source>
        <dbReference type="Proteomes" id="UP000248616"/>
    </source>
</evidence>
<keyword evidence="3" id="KW-1185">Reference proteome</keyword>
<evidence type="ECO:0000256" key="1">
    <source>
        <dbReference type="SAM" id="SignalP"/>
    </source>
</evidence>
<proteinExistence type="predicted"/>
<protein>
    <submittedName>
        <fullName evidence="2">Protamine-2 (Modular protein)</fullName>
    </submittedName>
</protein>
<dbReference type="EMBL" id="MZXV01000075">
    <property type="protein sequence ID" value="PZV34385.1"/>
    <property type="molecule type" value="Genomic_DNA"/>
</dbReference>
<reference evidence="3" key="1">
    <citation type="submission" date="2017-03" db="EMBL/GenBank/DDBJ databases">
        <authorList>
            <person name="Safronova V.I."/>
            <person name="Sazanova A.L."/>
            <person name="Chirak E.R."/>
        </authorList>
    </citation>
    <scope>NUCLEOTIDE SEQUENCE [LARGE SCALE GENOMIC DNA]</scope>
    <source>
        <strain evidence="3">Ach-343</strain>
    </source>
</reference>
<accession>A0A2W7BU41</accession>
<dbReference type="InterPro" id="IPR006311">
    <property type="entry name" value="TAT_signal"/>
</dbReference>
<dbReference type="Proteomes" id="UP000248616">
    <property type="component" value="Unassembled WGS sequence"/>
</dbReference>
<sequence length="109" mass="12979">MDRRSFLTAMFGIAGAAAFASAVRPINAVAGVPGAESGILDELEAPEAETFDDEGTPAEVEQVYYRRYHRRCYRRYHRRGWRRVCRSYWRHGRRRVRCYRRHAWGMYRY</sequence>
<evidence type="ECO:0000313" key="2">
    <source>
        <dbReference type="EMBL" id="PZV34385.1"/>
    </source>
</evidence>
<organism evidence="2 3">
    <name type="scientific">Mesorhizobium kowhaii</name>
    <dbReference type="NCBI Taxonomy" id="1300272"/>
    <lineage>
        <taxon>Bacteria</taxon>
        <taxon>Pseudomonadati</taxon>
        <taxon>Pseudomonadota</taxon>
        <taxon>Alphaproteobacteria</taxon>
        <taxon>Hyphomicrobiales</taxon>
        <taxon>Phyllobacteriaceae</taxon>
        <taxon>Mesorhizobium</taxon>
    </lineage>
</organism>